<reference evidence="1" key="1">
    <citation type="submission" date="2018-02" db="EMBL/GenBank/DDBJ databases">
        <title>Rhizophora mucronata_Transcriptome.</title>
        <authorList>
            <person name="Meera S.P."/>
            <person name="Sreeshan A."/>
            <person name="Augustine A."/>
        </authorList>
    </citation>
    <scope>NUCLEOTIDE SEQUENCE</scope>
    <source>
        <tissue evidence="1">Leaf</tissue>
    </source>
</reference>
<protein>
    <submittedName>
        <fullName evidence="1">Small subunit processome component 20 homolog</fullName>
    </submittedName>
</protein>
<accession>A0A2P2MES7</accession>
<dbReference type="EMBL" id="GGEC01048264">
    <property type="protein sequence ID" value="MBX28748.1"/>
    <property type="molecule type" value="Transcribed_RNA"/>
</dbReference>
<proteinExistence type="predicted"/>
<evidence type="ECO:0000313" key="1">
    <source>
        <dbReference type="EMBL" id="MBX28748.1"/>
    </source>
</evidence>
<sequence>MIVLPDTCIYWFCLNNLI</sequence>
<name>A0A2P2MES7_RHIMU</name>
<organism evidence="1">
    <name type="scientific">Rhizophora mucronata</name>
    <name type="common">Asiatic mangrove</name>
    <dbReference type="NCBI Taxonomy" id="61149"/>
    <lineage>
        <taxon>Eukaryota</taxon>
        <taxon>Viridiplantae</taxon>
        <taxon>Streptophyta</taxon>
        <taxon>Embryophyta</taxon>
        <taxon>Tracheophyta</taxon>
        <taxon>Spermatophyta</taxon>
        <taxon>Magnoliopsida</taxon>
        <taxon>eudicotyledons</taxon>
        <taxon>Gunneridae</taxon>
        <taxon>Pentapetalae</taxon>
        <taxon>rosids</taxon>
        <taxon>fabids</taxon>
        <taxon>Malpighiales</taxon>
        <taxon>Rhizophoraceae</taxon>
        <taxon>Rhizophora</taxon>
    </lineage>
</organism>
<dbReference type="AlphaFoldDB" id="A0A2P2MES7"/>